<evidence type="ECO:0000313" key="2">
    <source>
        <dbReference type="Proteomes" id="UP000218334"/>
    </source>
</evidence>
<evidence type="ECO:0000313" key="1">
    <source>
        <dbReference type="EMBL" id="PBK63274.1"/>
    </source>
</evidence>
<keyword evidence="2" id="KW-1185">Reference proteome</keyword>
<reference evidence="2" key="1">
    <citation type="journal article" date="2017" name="Nat. Ecol. Evol.">
        <title>Genome expansion and lineage-specific genetic innovations in the forest pathogenic fungi Armillaria.</title>
        <authorList>
            <person name="Sipos G."/>
            <person name="Prasanna A.N."/>
            <person name="Walter M.C."/>
            <person name="O'Connor E."/>
            <person name="Balint B."/>
            <person name="Krizsan K."/>
            <person name="Kiss B."/>
            <person name="Hess J."/>
            <person name="Varga T."/>
            <person name="Slot J."/>
            <person name="Riley R."/>
            <person name="Boka B."/>
            <person name="Rigling D."/>
            <person name="Barry K."/>
            <person name="Lee J."/>
            <person name="Mihaltcheva S."/>
            <person name="LaButti K."/>
            <person name="Lipzen A."/>
            <person name="Waldron R."/>
            <person name="Moloney N.M."/>
            <person name="Sperisen C."/>
            <person name="Kredics L."/>
            <person name="Vagvoelgyi C."/>
            <person name="Patrignani A."/>
            <person name="Fitzpatrick D."/>
            <person name="Nagy I."/>
            <person name="Doyle S."/>
            <person name="Anderson J.B."/>
            <person name="Grigoriev I.V."/>
            <person name="Gueldener U."/>
            <person name="Muensterkoetter M."/>
            <person name="Nagy L.G."/>
        </authorList>
    </citation>
    <scope>NUCLEOTIDE SEQUENCE [LARGE SCALE GENOMIC DNA]</scope>
    <source>
        <strain evidence="2">28-4</strain>
    </source>
</reference>
<organism evidence="1 2">
    <name type="scientific">Armillaria solidipes</name>
    <dbReference type="NCBI Taxonomy" id="1076256"/>
    <lineage>
        <taxon>Eukaryota</taxon>
        <taxon>Fungi</taxon>
        <taxon>Dikarya</taxon>
        <taxon>Basidiomycota</taxon>
        <taxon>Agaricomycotina</taxon>
        <taxon>Agaricomycetes</taxon>
        <taxon>Agaricomycetidae</taxon>
        <taxon>Agaricales</taxon>
        <taxon>Marasmiineae</taxon>
        <taxon>Physalacriaceae</taxon>
        <taxon>Armillaria</taxon>
    </lineage>
</organism>
<gene>
    <name evidence="1" type="ORF">ARMSODRAFT_894656</name>
</gene>
<dbReference type="STRING" id="1076256.A0A2H3B316"/>
<sequence>MLDLFKHRNEKDEGIGNIQGLFNDIKIRLEDTFALTKEQEANIRAIARDVIYAPSCASVTDMHLEVLTILEKEKVTLRFTNIFGNPARERVLLSCIKSHCASVQGHFKEAVSYRIV</sequence>
<accession>A0A2H3B316</accession>
<proteinExistence type="predicted"/>
<protein>
    <submittedName>
        <fullName evidence="1">Uncharacterized protein</fullName>
    </submittedName>
</protein>
<dbReference type="EMBL" id="KZ293459">
    <property type="protein sequence ID" value="PBK63274.1"/>
    <property type="molecule type" value="Genomic_DNA"/>
</dbReference>
<dbReference type="Proteomes" id="UP000218334">
    <property type="component" value="Unassembled WGS sequence"/>
</dbReference>
<dbReference type="AlphaFoldDB" id="A0A2H3B316"/>
<name>A0A2H3B316_9AGAR</name>